<feature type="region of interest" description="Disordered" evidence="6">
    <location>
        <begin position="573"/>
        <end position="644"/>
    </location>
</feature>
<organism evidence="9">
    <name type="scientific">Laccaria bicolor (strain S238N-H82 / ATCC MYA-4686)</name>
    <name type="common">Bicoloured deceiver</name>
    <name type="synonym">Laccaria laccata var. bicolor</name>
    <dbReference type="NCBI Taxonomy" id="486041"/>
    <lineage>
        <taxon>Eukaryota</taxon>
        <taxon>Fungi</taxon>
        <taxon>Dikarya</taxon>
        <taxon>Basidiomycota</taxon>
        <taxon>Agaricomycotina</taxon>
        <taxon>Agaricomycetes</taxon>
        <taxon>Agaricomycetidae</taxon>
        <taxon>Agaricales</taxon>
        <taxon>Agaricineae</taxon>
        <taxon>Hydnangiaceae</taxon>
        <taxon>Laccaria</taxon>
    </lineage>
</organism>
<gene>
    <name evidence="8" type="primary">SDG16209</name>
    <name evidence="8" type="ORF">LACBIDRAFT_327406</name>
</gene>
<feature type="compositionally biased region" description="Polar residues" evidence="6">
    <location>
        <begin position="871"/>
        <end position="880"/>
    </location>
</feature>
<feature type="domain" description="PHD-type" evidence="7">
    <location>
        <begin position="61"/>
        <end position="109"/>
    </location>
</feature>
<feature type="compositionally biased region" description="Polar residues" evidence="6">
    <location>
        <begin position="959"/>
        <end position="968"/>
    </location>
</feature>
<feature type="compositionally biased region" description="Low complexity" evidence="6">
    <location>
        <begin position="155"/>
        <end position="165"/>
    </location>
</feature>
<feature type="compositionally biased region" description="Basic and acidic residues" evidence="6">
    <location>
        <begin position="681"/>
        <end position="693"/>
    </location>
</feature>
<proteinExistence type="predicted"/>
<keyword evidence="4" id="KW-0156">Chromatin regulator</keyword>
<dbReference type="GO" id="GO:0034967">
    <property type="term" value="C:Set3 complex"/>
    <property type="evidence" value="ECO:0007669"/>
    <property type="project" value="TreeGrafter"/>
</dbReference>
<evidence type="ECO:0000256" key="4">
    <source>
        <dbReference type="ARBA" id="ARBA00022853"/>
    </source>
</evidence>
<dbReference type="SMART" id="SM00249">
    <property type="entry name" value="PHD"/>
    <property type="match status" value="1"/>
</dbReference>
<dbReference type="OrthoDB" id="79252at2759"/>
<dbReference type="KEGG" id="lbc:LACBIDRAFT_327406"/>
<evidence type="ECO:0000259" key="7">
    <source>
        <dbReference type="PROSITE" id="PS50016"/>
    </source>
</evidence>
<dbReference type="InterPro" id="IPR046341">
    <property type="entry name" value="SET_dom_sf"/>
</dbReference>
<evidence type="ECO:0000256" key="6">
    <source>
        <dbReference type="SAM" id="MobiDB-lite"/>
    </source>
</evidence>
<dbReference type="GO" id="GO:0006355">
    <property type="term" value="P:regulation of DNA-templated transcription"/>
    <property type="evidence" value="ECO:0007669"/>
    <property type="project" value="TreeGrafter"/>
</dbReference>
<dbReference type="GeneID" id="6076963"/>
<evidence type="ECO:0000313" key="9">
    <source>
        <dbReference type="Proteomes" id="UP000001194"/>
    </source>
</evidence>
<feature type="compositionally biased region" description="Low complexity" evidence="6">
    <location>
        <begin position="794"/>
        <end position="807"/>
    </location>
</feature>
<dbReference type="InterPro" id="IPR011011">
    <property type="entry name" value="Znf_FYVE_PHD"/>
</dbReference>
<dbReference type="STRING" id="486041.B0DAZ1"/>
<feature type="compositionally biased region" description="Low complexity" evidence="6">
    <location>
        <begin position="770"/>
        <end position="783"/>
    </location>
</feature>
<dbReference type="InParanoid" id="B0DAZ1"/>
<dbReference type="Pfam" id="PF20826">
    <property type="entry name" value="PHD_5"/>
    <property type="match status" value="1"/>
</dbReference>
<feature type="region of interest" description="Disordered" evidence="6">
    <location>
        <begin position="457"/>
        <end position="547"/>
    </location>
</feature>
<dbReference type="SUPFAM" id="SSF82199">
    <property type="entry name" value="SET domain"/>
    <property type="match status" value="1"/>
</dbReference>
<dbReference type="PANTHER" id="PTHR46462:SF3">
    <property type="entry name" value="UPSET, ISOFORM A"/>
    <property type="match status" value="1"/>
</dbReference>
<keyword evidence="2 5" id="KW-0863">Zinc-finger</keyword>
<feature type="compositionally biased region" description="Pro residues" evidence="6">
    <location>
        <begin position="1171"/>
        <end position="1191"/>
    </location>
</feature>
<feature type="region of interest" description="Disordered" evidence="6">
    <location>
        <begin position="27"/>
        <end position="57"/>
    </location>
</feature>
<feature type="compositionally biased region" description="Pro residues" evidence="6">
    <location>
        <begin position="1028"/>
        <end position="1049"/>
    </location>
</feature>
<dbReference type="InterPro" id="IPR001214">
    <property type="entry name" value="SET_dom"/>
</dbReference>
<evidence type="ECO:0000256" key="3">
    <source>
        <dbReference type="ARBA" id="ARBA00022833"/>
    </source>
</evidence>
<dbReference type="Gene3D" id="3.30.40.10">
    <property type="entry name" value="Zinc/RING finger domain, C3HC4 (zinc finger)"/>
    <property type="match status" value="1"/>
</dbReference>
<feature type="compositionally biased region" description="Basic and acidic residues" evidence="6">
    <location>
        <begin position="1054"/>
        <end position="1071"/>
    </location>
</feature>
<dbReference type="InterPro" id="IPR013083">
    <property type="entry name" value="Znf_RING/FYVE/PHD"/>
</dbReference>
<feature type="compositionally biased region" description="Polar residues" evidence="6">
    <location>
        <begin position="604"/>
        <end position="613"/>
    </location>
</feature>
<dbReference type="PANTHER" id="PTHR46462">
    <property type="entry name" value="UPSET, ISOFORM A"/>
    <property type="match status" value="1"/>
</dbReference>
<feature type="compositionally biased region" description="Basic and acidic residues" evidence="6">
    <location>
        <begin position="1124"/>
        <end position="1137"/>
    </location>
</feature>
<dbReference type="Proteomes" id="UP000001194">
    <property type="component" value="Unassembled WGS sequence"/>
</dbReference>
<feature type="compositionally biased region" description="Low complexity" evidence="6">
    <location>
        <begin position="996"/>
        <end position="1023"/>
    </location>
</feature>
<dbReference type="GO" id="GO:0006325">
    <property type="term" value="P:chromatin organization"/>
    <property type="evidence" value="ECO:0007669"/>
    <property type="project" value="UniProtKB-KW"/>
</dbReference>
<dbReference type="GO" id="GO:0008270">
    <property type="term" value="F:zinc ion binding"/>
    <property type="evidence" value="ECO:0007669"/>
    <property type="project" value="UniProtKB-KW"/>
</dbReference>
<dbReference type="RefSeq" id="XP_001881358.1">
    <property type="nucleotide sequence ID" value="XM_001881323.1"/>
</dbReference>
<dbReference type="CDD" id="cd15550">
    <property type="entry name" value="PHD_MLL5"/>
    <property type="match status" value="1"/>
</dbReference>
<dbReference type="PROSITE" id="PS50016">
    <property type="entry name" value="ZF_PHD_2"/>
    <property type="match status" value="1"/>
</dbReference>
<dbReference type="Gene3D" id="2.170.270.10">
    <property type="entry name" value="SET domain"/>
    <property type="match status" value="1"/>
</dbReference>
<dbReference type="EMBL" id="DS547102">
    <property type="protein sequence ID" value="EDR08288.1"/>
    <property type="molecule type" value="Genomic_DNA"/>
</dbReference>
<feature type="compositionally biased region" description="Basic and acidic residues" evidence="6">
    <location>
        <begin position="43"/>
        <end position="57"/>
    </location>
</feature>
<feature type="region of interest" description="Disordered" evidence="6">
    <location>
        <begin position="129"/>
        <end position="166"/>
    </location>
</feature>
<dbReference type="InterPro" id="IPR001965">
    <property type="entry name" value="Znf_PHD"/>
</dbReference>
<sequence>MNYDAQEAALGLLGLCPNNLSPLVTTPTIPAKRKQGPNSTIIIRDDSNDNSNNKKDNSQEDIRCICGFTYDDGFSIACDDCSRWCHAACFDIVEGEVPEEWFCWECFPRPVDSERAAKFQRERLKGLQVGPEKKQRRQSVAAIDGGKRKRRLSMVQQPQQQPVVPNEDEHIDIDEPWTHSYVHITQDVVPEDTCIKLRRQAHHWRGITAISDTPLQPVCLPHNSPSPPPTIIKPISSPTNVRPPSYAVHTTFPIPSSQLITPYTSCITPSSLYLSDSLNSYAHLGMPKPFVHLLGPPLDIALDSRIAGDRSRFVRNGCRPNAVLRPVLCGQPQESETLTFGVFSLRDLKANEEVVLGWEWDDGNAVHALPALIETPGMFPLHDVDHLRNQMSNILHALSSTFTTCACGARAKDCILTQMAAFVDNEVPSGPERVDLGPLVGRRRGFRTREKIPFSGGMGGVEMVSETEDEEQEGSPISLPSFVLSPASSSSKKGKGKATSLDAEEDVVRGRSGLELPTKHPSGLATELRPPDTMQVDDQELTEDKMPPKMRKKWIHREFESLKEANGRVHLPESMSIDSSKNPQGVGLDVDVEMPPPPMPASLDPTTMSSLTKSFAVHRNHPPQHQSNAESSGHLPPSTSPTTSFAKLSLLSPMVTGSISQAQKFQFQQAQGIDHFGPDGCQKDLEDDRDVERGQLSNGQVKPSSPPHEQQKYLDQHPSLPRQQTPSPRQSNQCLSRSGHPSPLQPPSHAPAVQLLGSPTQNWRPFRRLASPASHDPSPSSVAWQALAQCDYVTSSPTSPNTTLPLSCMRHEVSPPPAQLSVRLGGTEHQDEEEVSHLELGEDSSEEVDHDADDGDDNLTLAYPSAPEINTEGSMSTPSLVHSLAEPGPTELLPGSKSSATSSWIHRPISSAPDSIASTPPAGVSNGYSRREGVPPAPLSPEISERSLRPLSGPVVDTPSVQASNVVSMSEEGGGSARISRTSEDVHMASQEEESAAQVQVQKSQPPASWSPLPRLASLSPPADAREPTPPPTARSPTHSPTPQPPPAPKVKMSLKDFALRKKKQREEEMLTKCTQASPVTENLSLVSDGEEIAGKEDPEEVGGVEEVIAVFEDPSSENCGSSEVEKDSGPDEKPAAELKGVGTLKEEEIRPATNVGGALPLANGVHSNLPSPPSCLPSPPSRLPTKPPMSLPSRPQLAASPGTREAKQELIEPRIASVQPHHPNGRPFSLIDRLKGPLSFQPLFPHKTLPRRPSREDDEIGETSPSPATHEQPKPVYVPRSVSPPKQPRALMGYPYNNRPTPSPISSTPPVFRNPPPTGPRALRNSMPPRQLAVSPPNIPRGPSADRDRVDWDQRRSHSSRNGHNGWCR</sequence>
<feature type="region of interest" description="Disordered" evidence="6">
    <location>
        <begin position="1156"/>
        <end position="1370"/>
    </location>
</feature>
<feature type="compositionally biased region" description="Acidic residues" evidence="6">
    <location>
        <begin position="841"/>
        <end position="857"/>
    </location>
</feature>
<evidence type="ECO:0000256" key="2">
    <source>
        <dbReference type="ARBA" id="ARBA00022771"/>
    </source>
</evidence>
<name>B0DAZ1_LACBS</name>
<accession>B0DAZ1</accession>
<feature type="region of interest" description="Disordered" evidence="6">
    <location>
        <begin position="1114"/>
        <end position="1144"/>
    </location>
</feature>
<feature type="region of interest" description="Disordered" evidence="6">
    <location>
        <begin position="670"/>
        <end position="1077"/>
    </location>
</feature>
<feature type="compositionally biased region" description="Polar residues" evidence="6">
    <location>
        <begin position="721"/>
        <end position="736"/>
    </location>
</feature>
<reference evidence="8 9" key="1">
    <citation type="journal article" date="2008" name="Nature">
        <title>The genome of Laccaria bicolor provides insights into mycorrhizal symbiosis.</title>
        <authorList>
            <person name="Martin F."/>
            <person name="Aerts A."/>
            <person name="Ahren D."/>
            <person name="Brun A."/>
            <person name="Danchin E.G.J."/>
            <person name="Duchaussoy F."/>
            <person name="Gibon J."/>
            <person name="Kohler A."/>
            <person name="Lindquist E."/>
            <person name="Pereda V."/>
            <person name="Salamov A."/>
            <person name="Shapiro H.J."/>
            <person name="Wuyts J."/>
            <person name="Blaudez D."/>
            <person name="Buee M."/>
            <person name="Brokstein P."/>
            <person name="Canbaeck B."/>
            <person name="Cohen D."/>
            <person name="Courty P.E."/>
            <person name="Coutinho P.M."/>
            <person name="Delaruelle C."/>
            <person name="Detter J.C."/>
            <person name="Deveau A."/>
            <person name="DiFazio S."/>
            <person name="Duplessis S."/>
            <person name="Fraissinet-Tachet L."/>
            <person name="Lucic E."/>
            <person name="Frey-Klett P."/>
            <person name="Fourrey C."/>
            <person name="Feussner I."/>
            <person name="Gay G."/>
            <person name="Grimwood J."/>
            <person name="Hoegger P.J."/>
            <person name="Jain P."/>
            <person name="Kilaru S."/>
            <person name="Labbe J."/>
            <person name="Lin Y.C."/>
            <person name="Legue V."/>
            <person name="Le Tacon F."/>
            <person name="Marmeisse R."/>
            <person name="Melayah D."/>
            <person name="Montanini B."/>
            <person name="Muratet M."/>
            <person name="Nehls U."/>
            <person name="Niculita-Hirzel H."/>
            <person name="Oudot-Le Secq M.P."/>
            <person name="Peter M."/>
            <person name="Quesneville H."/>
            <person name="Rajashekar B."/>
            <person name="Reich M."/>
            <person name="Rouhier N."/>
            <person name="Schmutz J."/>
            <person name="Yin T."/>
            <person name="Chalot M."/>
            <person name="Henrissat B."/>
            <person name="Kuees U."/>
            <person name="Lucas S."/>
            <person name="Van de Peer Y."/>
            <person name="Podila G.K."/>
            <person name="Polle A."/>
            <person name="Pukkila P.J."/>
            <person name="Richardson P.M."/>
            <person name="Rouze P."/>
            <person name="Sanders I.R."/>
            <person name="Stajich J.E."/>
            <person name="Tunlid A."/>
            <person name="Tuskan G."/>
            <person name="Grigoriev I.V."/>
        </authorList>
    </citation>
    <scope>NUCLEOTIDE SEQUENCE [LARGE SCALE GENOMIC DNA]</scope>
    <source>
        <strain evidence="9">S238N-H82 / ATCC MYA-4686</strain>
    </source>
</reference>
<dbReference type="GO" id="GO:0070210">
    <property type="term" value="C:Rpd3L-Expanded complex"/>
    <property type="evidence" value="ECO:0007669"/>
    <property type="project" value="TreeGrafter"/>
</dbReference>
<evidence type="ECO:0000256" key="5">
    <source>
        <dbReference type="PROSITE-ProRule" id="PRU00146"/>
    </source>
</evidence>
<feature type="compositionally biased region" description="Basic and acidic residues" evidence="6">
    <location>
        <begin position="1345"/>
        <end position="1357"/>
    </location>
</feature>
<keyword evidence="3" id="KW-0862">Zinc</keyword>
<protein>
    <submittedName>
        <fullName evidence="8">SET-domain and PHD finger containing protein</fullName>
    </submittedName>
</protein>
<keyword evidence="9" id="KW-1185">Reference proteome</keyword>
<dbReference type="SMART" id="SM00317">
    <property type="entry name" value="SET"/>
    <property type="match status" value="1"/>
</dbReference>
<feature type="compositionally biased region" description="Low complexity" evidence="6">
    <location>
        <begin position="478"/>
        <end position="491"/>
    </location>
</feature>
<dbReference type="HOGENOM" id="CLU_006645_0_0_1"/>
<dbReference type="SUPFAM" id="SSF57903">
    <property type="entry name" value="FYVE/PHD zinc finger"/>
    <property type="match status" value="1"/>
</dbReference>
<keyword evidence="1" id="KW-0479">Metal-binding</keyword>
<evidence type="ECO:0000256" key="1">
    <source>
        <dbReference type="ARBA" id="ARBA00022723"/>
    </source>
</evidence>
<dbReference type="InterPro" id="IPR019787">
    <property type="entry name" value="Znf_PHD-finger"/>
</dbReference>
<evidence type="ECO:0000313" key="8">
    <source>
        <dbReference type="EMBL" id="EDR08288.1"/>
    </source>
</evidence>